<sequence>MDSKKRILSVCMAAAITASSLVLPAGSVLAQTNVQNDQPNTENLWITEIYQNDVKRESVYGNGSDQMEFVEVTNTTDRDISFNQEFGLWYEYKSGSDYTMKQLTVQTVDGNDEVVIPAGETAVLWSQRKDTDHYATEEEFREAMRVPEGVRVFTVSGQNGFAENDRGFAIKTASGEVVSHYRYNQNATDEVTADGLSVQLSVPDFGSEMLVYQAKKPTTAGVVSFRQLNGQKEFTAPTEVPKGVYMTEIRPNDTAREEEFGGTSGNLNDLMECVELTNTTDRDINLNEEYVLYYRVKENSTVELPLMTSSMESGNCVIKAHSTAVLWCYRAEQIGDQYTTFPTEEDFRAAYGLSDEVPVYIFTAQNGLGNTFRGFELYQKQEDGTKTLVSSYFWDGSSDLKDNKSVDLKVNPEGPQMLVYRSRSTTNMGVVSEEQLCYAPDDQSSPKIEQLEEVTSVEQGEFVRIPYSYAGSDTMPVRAIELFYKTSEMDSYVSERTTSFAIYNKWYAYIPSAAILNADYVDFYVKAENDYRTTMTPVKRVTVNHLDDGVEGLRVNLDTSETLSGTVPFSAKDFSDESAGLTAQVDGTPISLNNTMENGAFFTFSYRGVDSYFQNALTTGNTVIRHFSKSSEVPTDSSMSILVDESLFTYHEDGSATIELTLRTGTYGSPWEWNTDANNDDFYISDMALSMTDGTVIRPDSVVSETGADLSKETEIKVGDSAGYNLYVTMMFTLPAGAADAVSGMIDTTTLADGEHTLTVESTSGLRQSVTFTTDNTPEQVVTEEKPALDMELTVSASKYPASAQVNGPENTDKVLLYSATPLDDMNVYTGVGDSTANASAAQGFGTASSQNGQIPYQIFEISTNGAATGTLRVDVDAVSNDGKDVNLYAKRTETGEWELLDTVYENQKATAVFAMDDYVENGKVTVLAQARGTEYTPYTEEQATADTVKNDYEWDGTAIPEQYDFALAWITDTQYYSEQYMQNFDIMTDWIVNNKDTLGIEYVLHTGDIVDEFNEEYQFINASNQLQKFEDASLPYGVLGGNHDVAHGNAVYDLYTKYFGASRYENNPWYGGTYDNNKGHYDFVTVDGEELLFLYMSWDTSDAEIAWMNEVLAKYSDKKAFICMHPGINANAEPDYFSDRVMNEVCSKNQNVVAVLNGHYHGSSLNFVGFDDNNDGVEDRVVYRICTDYQSAEGGGSGYVKMLYFDLANDKIYLNSYSPVLDDFNYYDREKLDSYGSGTVEYDIDITELSVDFDRETGKTLTVSDVSADILSDTLVGGGESSKEIQLSTKPGETATIYAVAYDNAGKVLAFSDAVTYTVKDASVDPEKPGDGTQDGGDMPDTGDQNALLLVMLMLAAAGLSAGGFTYWMRRRAR</sequence>
<evidence type="ECO:0000313" key="6">
    <source>
        <dbReference type="Proteomes" id="UP000774750"/>
    </source>
</evidence>
<protein>
    <submittedName>
        <fullName evidence="5">Metallophosphoesterase</fullName>
    </submittedName>
</protein>
<feature type="region of interest" description="Disordered" evidence="1">
    <location>
        <begin position="1323"/>
        <end position="1342"/>
    </location>
</feature>
<keyword evidence="3" id="KW-0732">Signal</keyword>
<dbReference type="InterPro" id="IPR029052">
    <property type="entry name" value="Metallo-depent_PP-like"/>
</dbReference>
<feature type="transmembrane region" description="Helical" evidence="2">
    <location>
        <begin position="1348"/>
        <end position="1369"/>
    </location>
</feature>
<dbReference type="InterPro" id="IPR051918">
    <property type="entry name" value="STPP_CPPED1"/>
</dbReference>
<reference evidence="5" key="1">
    <citation type="submission" date="2020-08" db="EMBL/GenBank/DDBJ databases">
        <authorList>
            <person name="Cejkova D."/>
            <person name="Kubasova T."/>
            <person name="Jahodarova E."/>
            <person name="Rychlik I."/>
        </authorList>
    </citation>
    <scope>NUCLEOTIDE SEQUENCE</scope>
    <source>
        <strain evidence="5">An559</strain>
    </source>
</reference>
<dbReference type="PANTHER" id="PTHR43143">
    <property type="entry name" value="METALLOPHOSPHOESTERASE, CALCINEURIN SUPERFAMILY"/>
    <property type="match status" value="1"/>
</dbReference>
<dbReference type="SUPFAM" id="SSF56300">
    <property type="entry name" value="Metallo-dependent phosphatases"/>
    <property type="match status" value="1"/>
</dbReference>
<dbReference type="PROSITE" id="PS51841">
    <property type="entry name" value="LTD"/>
    <property type="match status" value="1"/>
</dbReference>
<evidence type="ECO:0000256" key="1">
    <source>
        <dbReference type="SAM" id="MobiDB-lite"/>
    </source>
</evidence>
<feature type="domain" description="LTD" evidence="4">
    <location>
        <begin position="30"/>
        <end position="185"/>
    </location>
</feature>
<evidence type="ECO:0000256" key="2">
    <source>
        <dbReference type="SAM" id="Phobius"/>
    </source>
</evidence>
<comment type="caution">
    <text evidence="5">The sequence shown here is derived from an EMBL/GenBank/DDBJ whole genome shotgun (WGS) entry which is preliminary data.</text>
</comment>
<dbReference type="PANTHER" id="PTHR43143:SF5">
    <property type="entry name" value="SECRETED PROTEIN"/>
    <property type="match status" value="1"/>
</dbReference>
<dbReference type="Proteomes" id="UP000774750">
    <property type="component" value="Unassembled WGS sequence"/>
</dbReference>
<evidence type="ECO:0000259" key="4">
    <source>
        <dbReference type="PROSITE" id="PS51841"/>
    </source>
</evidence>
<proteinExistence type="predicted"/>
<keyword evidence="6" id="KW-1185">Reference proteome</keyword>
<accession>A0A939BEG1</accession>
<feature type="signal peptide" evidence="3">
    <location>
        <begin position="1"/>
        <end position="30"/>
    </location>
</feature>
<evidence type="ECO:0000256" key="3">
    <source>
        <dbReference type="SAM" id="SignalP"/>
    </source>
</evidence>
<dbReference type="Gene3D" id="3.60.21.10">
    <property type="match status" value="1"/>
</dbReference>
<dbReference type="GO" id="GO:0016787">
    <property type="term" value="F:hydrolase activity"/>
    <property type="evidence" value="ECO:0007669"/>
    <property type="project" value="InterPro"/>
</dbReference>
<name>A0A939BEG1_9FIRM</name>
<dbReference type="EMBL" id="JACJKY010000009">
    <property type="protein sequence ID" value="MBM6920937.1"/>
    <property type="molecule type" value="Genomic_DNA"/>
</dbReference>
<feature type="chain" id="PRO_5037528406" evidence="3">
    <location>
        <begin position="31"/>
        <end position="1375"/>
    </location>
</feature>
<organism evidence="5 6">
    <name type="scientific">Merdimmobilis hominis</name>
    <dbReference type="NCBI Taxonomy" id="2897707"/>
    <lineage>
        <taxon>Bacteria</taxon>
        <taxon>Bacillati</taxon>
        <taxon>Bacillota</taxon>
        <taxon>Clostridia</taxon>
        <taxon>Eubacteriales</taxon>
        <taxon>Oscillospiraceae</taxon>
        <taxon>Merdimmobilis</taxon>
    </lineage>
</organism>
<dbReference type="NCBIfam" id="TIGR01167">
    <property type="entry name" value="LPXTG_anchor"/>
    <property type="match status" value="1"/>
</dbReference>
<gene>
    <name evidence="5" type="ORF">H6A12_07210</name>
</gene>
<keyword evidence="2" id="KW-0472">Membrane</keyword>
<dbReference type="InterPro" id="IPR004843">
    <property type="entry name" value="Calcineurin-like_PHP"/>
</dbReference>
<reference evidence="5" key="2">
    <citation type="journal article" date="2021" name="Sci. Rep.">
        <title>The distribution of antibiotic resistance genes in chicken gut microbiota commensals.</title>
        <authorList>
            <person name="Juricova H."/>
            <person name="Matiasovicova J."/>
            <person name="Kubasova T."/>
            <person name="Cejkova D."/>
            <person name="Rychlik I."/>
        </authorList>
    </citation>
    <scope>NUCLEOTIDE SEQUENCE</scope>
    <source>
        <strain evidence="5">An559</strain>
    </source>
</reference>
<dbReference type="RefSeq" id="WP_204446392.1">
    <property type="nucleotide sequence ID" value="NZ_JACJKY010000009.1"/>
</dbReference>
<keyword evidence="2" id="KW-1133">Transmembrane helix</keyword>
<dbReference type="Pfam" id="PF00149">
    <property type="entry name" value="Metallophos"/>
    <property type="match status" value="1"/>
</dbReference>
<evidence type="ECO:0000313" key="5">
    <source>
        <dbReference type="EMBL" id="MBM6920937.1"/>
    </source>
</evidence>
<dbReference type="InterPro" id="IPR001322">
    <property type="entry name" value="Lamin_tail_dom"/>
</dbReference>
<keyword evidence="2" id="KW-0812">Transmembrane</keyword>